<evidence type="ECO:0000256" key="5">
    <source>
        <dbReference type="ARBA" id="ARBA00022807"/>
    </source>
</evidence>
<reference evidence="8 9" key="1">
    <citation type="submission" date="2017-11" db="EMBL/GenBank/DDBJ databases">
        <title>Genome-resolved metagenomics identifies genetic mobility, metabolic interactions, and unexpected diversity in perchlorate-reducing communities.</title>
        <authorList>
            <person name="Barnum T.P."/>
            <person name="Figueroa I.A."/>
            <person name="Carlstrom C.I."/>
            <person name="Lucas L.N."/>
            <person name="Engelbrektson A.L."/>
            <person name="Coates J.D."/>
        </authorList>
    </citation>
    <scope>NUCLEOTIDE SEQUENCE [LARGE SCALE GENOMIC DNA]</scope>
    <source>
        <strain evidence="8">BM301</strain>
    </source>
</reference>
<dbReference type="PROSITE" id="PS51257">
    <property type="entry name" value="PROKAR_LIPOPROTEIN"/>
    <property type="match status" value="1"/>
</dbReference>
<evidence type="ECO:0000256" key="3">
    <source>
        <dbReference type="ARBA" id="ARBA00022729"/>
    </source>
</evidence>
<dbReference type="PROSITE" id="PS51935">
    <property type="entry name" value="NLPC_P60"/>
    <property type="match status" value="1"/>
</dbReference>
<evidence type="ECO:0000256" key="4">
    <source>
        <dbReference type="ARBA" id="ARBA00022801"/>
    </source>
</evidence>
<sequence>MRRLTLIPLLMLLTACSGVAPVTRHAPASPITSPSSAADVDQTLLGRLYRQHQEWRGTPYRVGGQSRRGIDCSGFVQLTYRSRLGVALPRTTGQQATVGQPVQQSELATGDLVFFRIDGKTRHVGIYLEQNRFLHASKSSGVMISPLDSPYWQSAYWKSRRVL</sequence>
<dbReference type="GO" id="GO:0006508">
    <property type="term" value="P:proteolysis"/>
    <property type="evidence" value="ECO:0007669"/>
    <property type="project" value="UniProtKB-KW"/>
</dbReference>
<name>A0A2N6CUJ2_9GAMM</name>
<keyword evidence="3 6" id="KW-0732">Signal</keyword>
<feature type="signal peptide" evidence="6">
    <location>
        <begin position="1"/>
        <end position="20"/>
    </location>
</feature>
<dbReference type="STRING" id="1111735.GCA_000428045_01629"/>
<dbReference type="PANTHER" id="PTHR47360:SF1">
    <property type="entry name" value="ENDOPEPTIDASE NLPC-RELATED"/>
    <property type="match status" value="1"/>
</dbReference>
<comment type="caution">
    <text evidence="8">The sequence shown here is derived from an EMBL/GenBank/DDBJ whole genome shotgun (WGS) entry which is preliminary data.</text>
</comment>
<feature type="chain" id="PRO_5014613767" evidence="6">
    <location>
        <begin position="21"/>
        <end position="163"/>
    </location>
</feature>
<dbReference type="GO" id="GO:0008234">
    <property type="term" value="F:cysteine-type peptidase activity"/>
    <property type="evidence" value="ECO:0007669"/>
    <property type="project" value="UniProtKB-KW"/>
</dbReference>
<evidence type="ECO:0000313" key="8">
    <source>
        <dbReference type="EMBL" id="PLX60837.1"/>
    </source>
</evidence>
<dbReference type="InterPro" id="IPR052062">
    <property type="entry name" value="Murein_DD/LD_carboxypeptidase"/>
</dbReference>
<dbReference type="InterPro" id="IPR000064">
    <property type="entry name" value="NLP_P60_dom"/>
</dbReference>
<evidence type="ECO:0000259" key="7">
    <source>
        <dbReference type="PROSITE" id="PS51935"/>
    </source>
</evidence>
<proteinExistence type="inferred from homology"/>
<organism evidence="8 9">
    <name type="scientific">Sedimenticola selenatireducens</name>
    <dbReference type="NCBI Taxonomy" id="191960"/>
    <lineage>
        <taxon>Bacteria</taxon>
        <taxon>Pseudomonadati</taxon>
        <taxon>Pseudomonadota</taxon>
        <taxon>Gammaproteobacteria</taxon>
        <taxon>Chromatiales</taxon>
        <taxon>Sedimenticolaceae</taxon>
        <taxon>Sedimenticola</taxon>
    </lineage>
</organism>
<evidence type="ECO:0000256" key="6">
    <source>
        <dbReference type="SAM" id="SignalP"/>
    </source>
</evidence>
<comment type="similarity">
    <text evidence="1">Belongs to the peptidase C40 family.</text>
</comment>
<dbReference type="AlphaFoldDB" id="A0A2N6CUJ2"/>
<dbReference type="Pfam" id="PF00877">
    <property type="entry name" value="NLPC_P60"/>
    <property type="match status" value="1"/>
</dbReference>
<keyword evidence="2" id="KW-0645">Protease</keyword>
<keyword evidence="4" id="KW-0378">Hydrolase</keyword>
<dbReference type="EMBL" id="PKUN01000023">
    <property type="protein sequence ID" value="PLX60837.1"/>
    <property type="molecule type" value="Genomic_DNA"/>
</dbReference>
<dbReference type="RefSeq" id="WP_273440464.1">
    <property type="nucleotide sequence ID" value="NZ_PKUN01000023.1"/>
</dbReference>
<gene>
    <name evidence="8" type="ORF">C0630_15580</name>
</gene>
<dbReference type="PANTHER" id="PTHR47360">
    <property type="entry name" value="MUREIN DD-ENDOPEPTIDASE MEPS/MUREIN LD-CARBOXYPEPTIDASE"/>
    <property type="match status" value="1"/>
</dbReference>
<dbReference type="Proteomes" id="UP000235015">
    <property type="component" value="Unassembled WGS sequence"/>
</dbReference>
<evidence type="ECO:0000313" key="9">
    <source>
        <dbReference type="Proteomes" id="UP000235015"/>
    </source>
</evidence>
<dbReference type="Gene3D" id="3.90.1720.10">
    <property type="entry name" value="endopeptidase domain like (from Nostoc punctiforme)"/>
    <property type="match status" value="1"/>
</dbReference>
<accession>A0A2N6CUJ2</accession>
<evidence type="ECO:0000256" key="1">
    <source>
        <dbReference type="ARBA" id="ARBA00007074"/>
    </source>
</evidence>
<keyword evidence="5" id="KW-0788">Thiol protease</keyword>
<protein>
    <submittedName>
        <fullName evidence="8">Peptidase P60</fullName>
    </submittedName>
</protein>
<evidence type="ECO:0000256" key="2">
    <source>
        <dbReference type="ARBA" id="ARBA00022670"/>
    </source>
</evidence>
<feature type="domain" description="NlpC/P60" evidence="7">
    <location>
        <begin position="42"/>
        <end position="163"/>
    </location>
</feature>
<dbReference type="SUPFAM" id="SSF54001">
    <property type="entry name" value="Cysteine proteinases"/>
    <property type="match status" value="1"/>
</dbReference>
<dbReference type="InterPro" id="IPR038765">
    <property type="entry name" value="Papain-like_cys_pep_sf"/>
</dbReference>